<dbReference type="InterPro" id="IPR003006">
    <property type="entry name" value="Ig/MHC_CS"/>
</dbReference>
<dbReference type="RefSeq" id="WP_160709280.1">
    <property type="nucleotide sequence ID" value="NZ_JACSPV010000023.1"/>
</dbReference>
<accession>A0ABR8VMU6</accession>
<dbReference type="PROSITE" id="PS00290">
    <property type="entry name" value="IG_MHC"/>
    <property type="match status" value="1"/>
</dbReference>
<name>A0ABR8VMU6_9BACI</name>
<evidence type="ECO:0008006" key="3">
    <source>
        <dbReference type="Google" id="ProtNLM"/>
    </source>
</evidence>
<organism evidence="1 2">
    <name type="scientific">Bacillus norwichensis</name>
    <dbReference type="NCBI Taxonomy" id="2762217"/>
    <lineage>
        <taxon>Bacteria</taxon>
        <taxon>Bacillati</taxon>
        <taxon>Bacillota</taxon>
        <taxon>Bacilli</taxon>
        <taxon>Bacillales</taxon>
        <taxon>Bacillaceae</taxon>
        <taxon>Bacillus</taxon>
    </lineage>
</organism>
<gene>
    <name evidence="1" type="ORF">H9631_13380</name>
</gene>
<evidence type="ECO:0000313" key="2">
    <source>
        <dbReference type="Proteomes" id="UP000648182"/>
    </source>
</evidence>
<evidence type="ECO:0000313" key="1">
    <source>
        <dbReference type="EMBL" id="MBD8006069.1"/>
    </source>
</evidence>
<sequence length="56" mass="6651">MERNDYERKLRLFNLKRNSKEEVLEWSPTGYGFIAAVAHEETEADSEDYSCEVKHE</sequence>
<dbReference type="EMBL" id="JACSPV010000023">
    <property type="protein sequence ID" value="MBD8006069.1"/>
    <property type="molecule type" value="Genomic_DNA"/>
</dbReference>
<dbReference type="Proteomes" id="UP000648182">
    <property type="component" value="Unassembled WGS sequence"/>
</dbReference>
<comment type="caution">
    <text evidence="1">The sequence shown here is derived from an EMBL/GenBank/DDBJ whole genome shotgun (WGS) entry which is preliminary data.</text>
</comment>
<keyword evidence="2" id="KW-1185">Reference proteome</keyword>
<protein>
    <recommendedName>
        <fullName evidence="3">Ig-like domain-containing protein</fullName>
    </recommendedName>
</protein>
<proteinExistence type="predicted"/>
<reference evidence="1 2" key="1">
    <citation type="submission" date="2020-08" db="EMBL/GenBank/DDBJ databases">
        <title>A Genomic Blueprint of the Chicken Gut Microbiome.</title>
        <authorList>
            <person name="Gilroy R."/>
            <person name="Ravi A."/>
            <person name="Getino M."/>
            <person name="Pursley I."/>
            <person name="Horton D.L."/>
            <person name="Alikhan N.-F."/>
            <person name="Baker D."/>
            <person name="Gharbi K."/>
            <person name="Hall N."/>
            <person name="Watson M."/>
            <person name="Adriaenssens E.M."/>
            <person name="Foster-Nyarko E."/>
            <person name="Jarju S."/>
            <person name="Secka A."/>
            <person name="Antonio M."/>
            <person name="Oren A."/>
            <person name="Chaudhuri R."/>
            <person name="La Ragione R.M."/>
            <person name="Hildebrand F."/>
            <person name="Pallen M.J."/>
        </authorList>
    </citation>
    <scope>NUCLEOTIDE SEQUENCE [LARGE SCALE GENOMIC DNA]</scope>
    <source>
        <strain evidence="1 2">Sa1BUA2</strain>
    </source>
</reference>